<keyword evidence="3" id="KW-1185">Reference proteome</keyword>
<keyword evidence="1" id="KW-0472">Membrane</keyword>
<gene>
    <name evidence="2" type="ORF">Tther_00043</name>
</gene>
<comment type="caution">
    <text evidence="2">The sequence shown here is derived from an EMBL/GenBank/DDBJ whole genome shotgun (WGS) entry which is preliminary data.</text>
</comment>
<feature type="transmembrane region" description="Helical" evidence="1">
    <location>
        <begin position="29"/>
        <end position="46"/>
    </location>
</feature>
<dbReference type="AlphaFoldDB" id="A0A554X8U7"/>
<proteinExistence type="predicted"/>
<accession>A0A554X8U7</accession>
<keyword evidence="1" id="KW-1133">Transmembrane helix</keyword>
<dbReference type="EMBL" id="VJOL01000001">
    <property type="protein sequence ID" value="TSE32257.1"/>
    <property type="molecule type" value="Genomic_DNA"/>
</dbReference>
<evidence type="ECO:0000313" key="2">
    <source>
        <dbReference type="EMBL" id="TSE32257.1"/>
    </source>
</evidence>
<protein>
    <submittedName>
        <fullName evidence="2">Uncharacterized protein</fullName>
    </submittedName>
</protein>
<name>A0A554X8U7_9BURK</name>
<evidence type="ECO:0000313" key="3">
    <source>
        <dbReference type="Proteomes" id="UP000318542"/>
    </source>
</evidence>
<reference evidence="2 3" key="1">
    <citation type="submission" date="2019-07" db="EMBL/GenBank/DDBJ databases">
        <title>Tepidimonas thermarum AA-1 draft genome.</title>
        <authorList>
            <person name="Da Costa M.S."/>
            <person name="Froufe H.J.C."/>
            <person name="Egas C."/>
            <person name="Albuquerque L."/>
        </authorList>
    </citation>
    <scope>NUCLEOTIDE SEQUENCE [LARGE SCALE GENOMIC DNA]</scope>
    <source>
        <strain evidence="2 3">AA-1</strain>
    </source>
</reference>
<feature type="transmembrane region" description="Helical" evidence="1">
    <location>
        <begin position="138"/>
        <end position="157"/>
    </location>
</feature>
<organism evidence="2 3">
    <name type="scientific">Tepidimonas thermarum</name>
    <dbReference type="NCBI Taxonomy" id="335431"/>
    <lineage>
        <taxon>Bacteria</taxon>
        <taxon>Pseudomonadati</taxon>
        <taxon>Pseudomonadota</taxon>
        <taxon>Betaproteobacteria</taxon>
        <taxon>Burkholderiales</taxon>
        <taxon>Tepidimonas</taxon>
    </lineage>
</organism>
<sequence length="203" mass="23728">MMLQRFMQTLREQRWDDHRYYHQSRINQTLHLISAISFVIAYVWLFKDPATAALIAWGISMVTRQSGHFFFEPKGYDHVNQVSHEYKEAVKVGYNLKRKVVLMGIWAASPLLLLWDPTALGWLEPHTDWVGFWHNVGWLWLAIGVGGLLVRVLQLWVEKDLYTGVVWVTKILTDPFHDIKLYHRAPLYLLRGQLLDPGHPRAG</sequence>
<evidence type="ECO:0000256" key="1">
    <source>
        <dbReference type="SAM" id="Phobius"/>
    </source>
</evidence>
<keyword evidence="1" id="KW-0812">Transmembrane</keyword>
<dbReference type="Proteomes" id="UP000318542">
    <property type="component" value="Unassembled WGS sequence"/>
</dbReference>